<evidence type="ECO:0000313" key="2">
    <source>
        <dbReference type="EMBL" id="SPT78980.1"/>
    </source>
</evidence>
<reference evidence="2 3" key="1">
    <citation type="submission" date="2018-06" db="EMBL/GenBank/DDBJ databases">
        <authorList>
            <consortium name="Pathogen Informatics"/>
            <person name="Doyle S."/>
        </authorList>
    </citation>
    <scope>NUCLEOTIDE SEQUENCE [LARGE SCALE GENOMIC DNA]</scope>
    <source>
        <strain evidence="2 3">NCTC13093</strain>
    </source>
</reference>
<dbReference type="Pfam" id="PF00005">
    <property type="entry name" value="ABC_tran"/>
    <property type="match status" value="1"/>
</dbReference>
<dbReference type="AlphaFoldDB" id="A0A2X0WI59"/>
<dbReference type="EMBL" id="UAPV01000009">
    <property type="protein sequence ID" value="SPT78980.1"/>
    <property type="molecule type" value="Genomic_DNA"/>
</dbReference>
<keyword evidence="3" id="KW-1185">Reference proteome</keyword>
<organism evidence="2 3">
    <name type="scientific">Anaerobiospirillum thomasii</name>
    <dbReference type="NCBI Taxonomy" id="179995"/>
    <lineage>
        <taxon>Bacteria</taxon>
        <taxon>Pseudomonadati</taxon>
        <taxon>Pseudomonadota</taxon>
        <taxon>Gammaproteobacteria</taxon>
        <taxon>Aeromonadales</taxon>
        <taxon>Succinivibrionaceae</taxon>
        <taxon>Anaerobiospirillum</taxon>
    </lineage>
</organism>
<keyword evidence="2" id="KW-0067">ATP-binding</keyword>
<dbReference type="SUPFAM" id="SSF52540">
    <property type="entry name" value="P-loop containing nucleoside triphosphate hydrolases"/>
    <property type="match status" value="1"/>
</dbReference>
<dbReference type="GO" id="GO:0045900">
    <property type="term" value="P:negative regulation of translational elongation"/>
    <property type="evidence" value="ECO:0007669"/>
    <property type="project" value="InterPro"/>
</dbReference>
<dbReference type="InterPro" id="IPR027417">
    <property type="entry name" value="P-loop_NTPase"/>
</dbReference>
<proteinExistence type="predicted"/>
<dbReference type="Proteomes" id="UP000250086">
    <property type="component" value="Unassembled WGS sequence"/>
</dbReference>
<dbReference type="PANTHER" id="PTHR43858">
    <property type="entry name" value="ENERGY-DEPENDENT TRANSLATIONAL THROTTLE PROTEIN ETTA"/>
    <property type="match status" value="1"/>
</dbReference>
<dbReference type="Gene3D" id="3.40.50.300">
    <property type="entry name" value="P-loop containing nucleotide triphosphate hydrolases"/>
    <property type="match status" value="1"/>
</dbReference>
<dbReference type="InterPro" id="IPR003439">
    <property type="entry name" value="ABC_transporter-like_ATP-bd"/>
</dbReference>
<dbReference type="PANTHER" id="PTHR43858:SF1">
    <property type="entry name" value="ABC TRANSPORTER-RELATED PROTEIN"/>
    <property type="match status" value="1"/>
</dbReference>
<feature type="domain" description="ABC transporter" evidence="1">
    <location>
        <begin position="2"/>
        <end position="54"/>
    </location>
</feature>
<evidence type="ECO:0000259" key="1">
    <source>
        <dbReference type="Pfam" id="PF00005"/>
    </source>
</evidence>
<evidence type="ECO:0000313" key="3">
    <source>
        <dbReference type="Proteomes" id="UP000250086"/>
    </source>
</evidence>
<dbReference type="GO" id="GO:0005524">
    <property type="term" value="F:ATP binding"/>
    <property type="evidence" value="ECO:0007669"/>
    <property type="project" value="UniProtKB-KW"/>
</dbReference>
<name>A0A2X0WI59_9GAMM</name>
<accession>A0A2X0WI59</accession>
<dbReference type="GO" id="GO:0016887">
    <property type="term" value="F:ATP hydrolysis activity"/>
    <property type="evidence" value="ECO:0007669"/>
    <property type="project" value="InterPro"/>
</dbReference>
<sequence>MPKGAIVGIIGPNGAGKSTLFRMITGMEQPDSGSVRLGDTVVTAYVEQFRDEMNDENTVYEEISHGQDILRIGTYEIPSRAYIGRFNFKSTDQQKRVATSQAVSAVVCSWPSCCRLAVICCF</sequence>
<keyword evidence="2" id="KW-0547">Nucleotide-binding</keyword>
<dbReference type="InterPro" id="IPR022374">
    <property type="entry name" value="EttA"/>
</dbReference>
<protein>
    <submittedName>
        <fullName evidence="2">Uncharacterized ABC transporter ATP-binding protein HI_1252</fullName>
    </submittedName>
</protein>
<gene>
    <name evidence="2" type="ORF">NCTC13093_02620</name>
</gene>